<evidence type="ECO:0000256" key="1">
    <source>
        <dbReference type="SAM" id="Phobius"/>
    </source>
</evidence>
<keyword evidence="1" id="KW-1133">Transmembrane helix</keyword>
<dbReference type="CDD" id="cd09910">
    <property type="entry name" value="NGN-insert_like"/>
    <property type="match status" value="1"/>
</dbReference>
<reference evidence="2 3" key="1">
    <citation type="submission" date="2016-10" db="EMBL/GenBank/DDBJ databases">
        <authorList>
            <person name="de Groot N.N."/>
        </authorList>
    </citation>
    <scope>NUCLEOTIDE SEQUENCE [LARGE SCALE GENOMIC DNA]</scope>
    <source>
        <strain evidence="2 3">DSM 5885</strain>
    </source>
</reference>
<dbReference type="RefSeq" id="WP_091932662.1">
    <property type="nucleotide sequence ID" value="NZ_FNCY01000001.1"/>
</dbReference>
<keyword evidence="1" id="KW-0472">Membrane</keyword>
<sequence>MNWLRLFRPGDWLLALLSVLVCVATIPFAWQHGNGERAIVRRGGDVVAELDLSRNQRIDVIGPIGTTVVAVDQGRVRVASDPGSHQYCVRQGWLKRAGEIAICAPNQVSVQVEGRNKAYDSLSY</sequence>
<dbReference type="STRING" id="83767.SAMN05660652_00455"/>
<proteinExistence type="predicted"/>
<dbReference type="OrthoDB" id="47603at2"/>
<dbReference type="InterPro" id="IPR038690">
    <property type="entry name" value="NusG_2_sf"/>
</dbReference>
<dbReference type="Gene3D" id="2.60.320.10">
    <property type="entry name" value="N-utilization substance G protein NusG, insert domain"/>
    <property type="match status" value="1"/>
</dbReference>
<dbReference type="Pfam" id="PF07009">
    <property type="entry name" value="NusG_II"/>
    <property type="match status" value="1"/>
</dbReference>
<feature type="transmembrane region" description="Helical" evidence="1">
    <location>
        <begin position="12"/>
        <end position="30"/>
    </location>
</feature>
<organism evidence="2 3">
    <name type="scientific">Propionivibrio dicarboxylicus</name>
    <dbReference type="NCBI Taxonomy" id="83767"/>
    <lineage>
        <taxon>Bacteria</taxon>
        <taxon>Pseudomonadati</taxon>
        <taxon>Pseudomonadota</taxon>
        <taxon>Betaproteobacteria</taxon>
        <taxon>Rhodocyclales</taxon>
        <taxon>Rhodocyclaceae</taxon>
        <taxon>Propionivibrio</taxon>
    </lineage>
</organism>
<dbReference type="Proteomes" id="UP000198607">
    <property type="component" value="Unassembled WGS sequence"/>
</dbReference>
<dbReference type="AlphaFoldDB" id="A0A1G7WA11"/>
<name>A0A1G7WA11_9RHOO</name>
<evidence type="ECO:0000313" key="2">
    <source>
        <dbReference type="EMBL" id="SDG68772.1"/>
    </source>
</evidence>
<gene>
    <name evidence="2" type="ORF">SAMN05660652_00455</name>
</gene>
<accession>A0A1G7WA11</accession>
<dbReference type="EMBL" id="FNCY01000001">
    <property type="protein sequence ID" value="SDG68772.1"/>
    <property type="molecule type" value="Genomic_DNA"/>
</dbReference>
<protein>
    <submittedName>
        <fullName evidence="2">Uncharacterized protein</fullName>
    </submittedName>
</protein>
<keyword evidence="1" id="KW-0812">Transmembrane</keyword>
<keyword evidence="3" id="KW-1185">Reference proteome</keyword>
<evidence type="ECO:0000313" key="3">
    <source>
        <dbReference type="Proteomes" id="UP000198607"/>
    </source>
</evidence>